<dbReference type="Proteomes" id="UP001305647">
    <property type="component" value="Unassembled WGS sequence"/>
</dbReference>
<gene>
    <name evidence="1" type="ORF">N658DRAFT_161559</name>
</gene>
<keyword evidence="2" id="KW-1185">Reference proteome</keyword>
<dbReference type="EMBL" id="MU863648">
    <property type="protein sequence ID" value="KAK4099578.1"/>
    <property type="molecule type" value="Genomic_DNA"/>
</dbReference>
<reference evidence="1" key="1">
    <citation type="journal article" date="2023" name="Mol. Phylogenet. Evol.">
        <title>Genome-scale phylogeny and comparative genomics of the fungal order Sordariales.</title>
        <authorList>
            <person name="Hensen N."/>
            <person name="Bonometti L."/>
            <person name="Westerberg I."/>
            <person name="Brannstrom I.O."/>
            <person name="Guillou S."/>
            <person name="Cros-Aarteil S."/>
            <person name="Calhoun S."/>
            <person name="Haridas S."/>
            <person name="Kuo A."/>
            <person name="Mondo S."/>
            <person name="Pangilinan J."/>
            <person name="Riley R."/>
            <person name="LaButti K."/>
            <person name="Andreopoulos B."/>
            <person name="Lipzen A."/>
            <person name="Chen C."/>
            <person name="Yan M."/>
            <person name="Daum C."/>
            <person name="Ng V."/>
            <person name="Clum A."/>
            <person name="Steindorff A."/>
            <person name="Ohm R.A."/>
            <person name="Martin F."/>
            <person name="Silar P."/>
            <person name="Natvig D.O."/>
            <person name="Lalanne C."/>
            <person name="Gautier V."/>
            <person name="Ament-Velasquez S.L."/>
            <person name="Kruys A."/>
            <person name="Hutchinson M.I."/>
            <person name="Powell A.J."/>
            <person name="Barry K."/>
            <person name="Miller A.N."/>
            <person name="Grigoriev I.V."/>
            <person name="Debuchy R."/>
            <person name="Gladieux P."/>
            <person name="Hiltunen Thoren M."/>
            <person name="Johannesson H."/>
        </authorList>
    </citation>
    <scope>NUCLEOTIDE SEQUENCE</scope>
    <source>
        <strain evidence="1">CBS 757.83</strain>
    </source>
</reference>
<organism evidence="1 2">
    <name type="scientific">Parathielavia hyrcaniae</name>
    <dbReference type="NCBI Taxonomy" id="113614"/>
    <lineage>
        <taxon>Eukaryota</taxon>
        <taxon>Fungi</taxon>
        <taxon>Dikarya</taxon>
        <taxon>Ascomycota</taxon>
        <taxon>Pezizomycotina</taxon>
        <taxon>Sordariomycetes</taxon>
        <taxon>Sordariomycetidae</taxon>
        <taxon>Sordariales</taxon>
        <taxon>Chaetomiaceae</taxon>
        <taxon>Parathielavia</taxon>
    </lineage>
</organism>
<dbReference type="AlphaFoldDB" id="A0AAN6PXG3"/>
<accession>A0AAN6PXG3</accession>
<protein>
    <submittedName>
        <fullName evidence="1">Uncharacterized protein</fullName>
    </submittedName>
</protein>
<reference evidence="1" key="2">
    <citation type="submission" date="2023-05" db="EMBL/GenBank/DDBJ databases">
        <authorList>
            <consortium name="Lawrence Berkeley National Laboratory"/>
            <person name="Steindorff A."/>
            <person name="Hensen N."/>
            <person name="Bonometti L."/>
            <person name="Westerberg I."/>
            <person name="Brannstrom I.O."/>
            <person name="Guillou S."/>
            <person name="Cros-Aarteil S."/>
            <person name="Calhoun S."/>
            <person name="Haridas S."/>
            <person name="Kuo A."/>
            <person name="Mondo S."/>
            <person name="Pangilinan J."/>
            <person name="Riley R."/>
            <person name="Labutti K."/>
            <person name="Andreopoulos B."/>
            <person name="Lipzen A."/>
            <person name="Chen C."/>
            <person name="Yanf M."/>
            <person name="Daum C."/>
            <person name="Ng V."/>
            <person name="Clum A."/>
            <person name="Ohm R."/>
            <person name="Martin F."/>
            <person name="Silar P."/>
            <person name="Natvig D."/>
            <person name="Lalanne C."/>
            <person name="Gautier V."/>
            <person name="Ament-Velasquez S.L."/>
            <person name="Kruys A."/>
            <person name="Hutchinson M.I."/>
            <person name="Powell A.J."/>
            <person name="Barry K."/>
            <person name="Miller A.N."/>
            <person name="Grigoriev I.V."/>
            <person name="Debuchy R."/>
            <person name="Gladieux P."/>
            <person name="Thoren M.H."/>
            <person name="Johannesson H."/>
        </authorList>
    </citation>
    <scope>NUCLEOTIDE SEQUENCE</scope>
    <source>
        <strain evidence="1">CBS 757.83</strain>
    </source>
</reference>
<proteinExistence type="predicted"/>
<evidence type="ECO:0000313" key="2">
    <source>
        <dbReference type="Proteomes" id="UP001305647"/>
    </source>
</evidence>
<evidence type="ECO:0000313" key="1">
    <source>
        <dbReference type="EMBL" id="KAK4099578.1"/>
    </source>
</evidence>
<sequence length="215" mass="23427">MTDDWCVLPKDLLRTNSVSLWSRWGHGVRFVCWTMKTWPIDETELANLEFWRNDDGATLPVPCCGQCGRGLQRPGSMLTVLGHFLALICCGLGSGPGEKEGYRGGNLSGTLSGVLCRRVGRSQRCTPPPWAFSLLDETGLGSTAVTIRNHWRLPRESGSLTSTSICYSALYGDTQPKVSDKVRPGLDSLSATAGNRITLQSNVPLSWLRGVISTV</sequence>
<name>A0AAN6PXG3_9PEZI</name>
<comment type="caution">
    <text evidence="1">The sequence shown here is derived from an EMBL/GenBank/DDBJ whole genome shotgun (WGS) entry which is preliminary data.</text>
</comment>